<feature type="region of interest" description="Disordered" evidence="1">
    <location>
        <begin position="1"/>
        <end position="71"/>
    </location>
</feature>
<proteinExistence type="predicted"/>
<accession>A0AAD9BPD3</accession>
<evidence type="ECO:0000313" key="2">
    <source>
        <dbReference type="EMBL" id="KAK1887665.1"/>
    </source>
</evidence>
<sequence length="90" mass="10057">MILGEVAASRPTRSRSLSSGCAEMERKLDPPKFPLEKCQRNTFPRRSASSDIPEYLLPPHPSKRNSQHPPCPTPSTFLLLLALEQMVLSL</sequence>
<keyword evidence="3" id="KW-1185">Reference proteome</keyword>
<dbReference type="Proteomes" id="UP001228049">
    <property type="component" value="Unassembled WGS sequence"/>
</dbReference>
<evidence type="ECO:0000256" key="1">
    <source>
        <dbReference type="SAM" id="MobiDB-lite"/>
    </source>
</evidence>
<feature type="compositionally biased region" description="Basic and acidic residues" evidence="1">
    <location>
        <begin position="23"/>
        <end position="39"/>
    </location>
</feature>
<dbReference type="EMBL" id="JASDAP010000018">
    <property type="protein sequence ID" value="KAK1887665.1"/>
    <property type="molecule type" value="Genomic_DNA"/>
</dbReference>
<reference evidence="2" key="1">
    <citation type="submission" date="2023-04" db="EMBL/GenBank/DDBJ databases">
        <title>Chromosome-level genome of Chaenocephalus aceratus.</title>
        <authorList>
            <person name="Park H."/>
        </authorList>
    </citation>
    <scope>NUCLEOTIDE SEQUENCE</scope>
    <source>
        <strain evidence="2">DE</strain>
        <tissue evidence="2">Muscle</tissue>
    </source>
</reference>
<protein>
    <submittedName>
        <fullName evidence="2">F-box/kelch-repeat protein</fullName>
    </submittedName>
</protein>
<evidence type="ECO:0000313" key="3">
    <source>
        <dbReference type="Proteomes" id="UP001228049"/>
    </source>
</evidence>
<comment type="caution">
    <text evidence="2">The sequence shown here is derived from an EMBL/GenBank/DDBJ whole genome shotgun (WGS) entry which is preliminary data.</text>
</comment>
<feature type="compositionally biased region" description="Polar residues" evidence="1">
    <location>
        <begin position="40"/>
        <end position="50"/>
    </location>
</feature>
<name>A0AAD9BPD3_DISEL</name>
<gene>
    <name evidence="2" type="ORF">KUDE01_028453</name>
</gene>
<dbReference type="AlphaFoldDB" id="A0AAD9BPD3"/>
<organism evidence="2 3">
    <name type="scientific">Dissostichus eleginoides</name>
    <name type="common">Patagonian toothfish</name>
    <name type="synonym">Dissostichus amissus</name>
    <dbReference type="NCBI Taxonomy" id="100907"/>
    <lineage>
        <taxon>Eukaryota</taxon>
        <taxon>Metazoa</taxon>
        <taxon>Chordata</taxon>
        <taxon>Craniata</taxon>
        <taxon>Vertebrata</taxon>
        <taxon>Euteleostomi</taxon>
        <taxon>Actinopterygii</taxon>
        <taxon>Neopterygii</taxon>
        <taxon>Teleostei</taxon>
        <taxon>Neoteleostei</taxon>
        <taxon>Acanthomorphata</taxon>
        <taxon>Eupercaria</taxon>
        <taxon>Perciformes</taxon>
        <taxon>Notothenioidei</taxon>
        <taxon>Nototheniidae</taxon>
        <taxon>Dissostichus</taxon>
    </lineage>
</organism>